<keyword evidence="4" id="KW-1185">Reference proteome</keyword>
<dbReference type="EMBL" id="UGPB01000001">
    <property type="protein sequence ID" value="STY27979.1"/>
    <property type="molecule type" value="Genomic_DNA"/>
</dbReference>
<evidence type="ECO:0000313" key="4">
    <source>
        <dbReference type="Proteomes" id="UP000255297"/>
    </source>
</evidence>
<dbReference type="EC" id="3.1.1.1" evidence="3"/>
<feature type="active site" description="Charge relay system" evidence="1">
    <location>
        <position position="242"/>
    </location>
</feature>
<proteinExistence type="predicted"/>
<feature type="domain" description="AB hydrolase-1" evidence="2">
    <location>
        <begin position="40"/>
        <end position="253"/>
    </location>
</feature>
<dbReference type="InterPro" id="IPR012354">
    <property type="entry name" value="Esterase_lipase"/>
</dbReference>
<gene>
    <name evidence="3" type="primary">est</name>
    <name evidence="3" type="ORF">NCTC11532_00140</name>
</gene>
<dbReference type="GO" id="GO:0106435">
    <property type="term" value="F:carboxylesterase activity"/>
    <property type="evidence" value="ECO:0007669"/>
    <property type="project" value="UniProtKB-EC"/>
</dbReference>
<dbReference type="Pfam" id="PF12697">
    <property type="entry name" value="Abhydrolase_6"/>
    <property type="match status" value="1"/>
</dbReference>
<keyword evidence="3" id="KW-0378">Hydrolase</keyword>
<sequence length="269" mass="30366">MNPNDFCYMRRGKQVDDLKKEDLALLEPVKQKGAKKDRALLLFHGFTSTPAVYRYLIPQLEHYDALVCPALPGHADSIAAFSQTKIEDWLACGIQECEPLFKEYEKIDVLGLSLGGIIACELSKTFAFNHMFLLAPAFKLQMNMHQNKNILYALKKLGFCEIRGRAGNISSDKYAELSYRRIPIPALIELFTLIHEYLWVAPSCPVDLFLGAHDIVVDSNDVESLFSDLENTAIHWLPNSAHVLPLDNDLDQIVQCINQRSGSDLKKTI</sequence>
<evidence type="ECO:0000259" key="2">
    <source>
        <dbReference type="Pfam" id="PF12697"/>
    </source>
</evidence>
<reference evidence="3 4" key="1">
    <citation type="submission" date="2018-06" db="EMBL/GenBank/DDBJ databases">
        <authorList>
            <consortium name="Pathogen Informatics"/>
            <person name="Doyle S."/>
        </authorList>
    </citation>
    <scope>NUCLEOTIDE SEQUENCE [LARGE SCALE GENOMIC DNA]</scope>
    <source>
        <strain evidence="3 4">NCTC11532</strain>
    </source>
</reference>
<dbReference type="PIRSF" id="PIRSF017388">
    <property type="entry name" value="Esterase_lipase"/>
    <property type="match status" value="1"/>
</dbReference>
<feature type="active site" description="Nucleophile" evidence="1">
    <location>
        <position position="113"/>
    </location>
</feature>
<evidence type="ECO:0000313" key="3">
    <source>
        <dbReference type="EMBL" id="STY27979.1"/>
    </source>
</evidence>
<dbReference type="InterPro" id="IPR000073">
    <property type="entry name" value="AB_hydrolase_1"/>
</dbReference>
<name>A0A378LQ98_9GAMM</name>
<dbReference type="STRING" id="1122170.GCA_000701265_01697"/>
<dbReference type="InterPro" id="IPR029058">
    <property type="entry name" value="AB_hydrolase_fold"/>
</dbReference>
<accession>A0A378LQ98</accession>
<protein>
    <submittedName>
        <fullName evidence="3">Lipase</fullName>
        <ecNumber evidence="3">3.1.1.1</ecNumber>
    </submittedName>
</protein>
<dbReference type="OrthoDB" id="9786110at2"/>
<dbReference type="Proteomes" id="UP000255297">
    <property type="component" value="Unassembled WGS sequence"/>
</dbReference>
<dbReference type="AlphaFoldDB" id="A0A378LQ98"/>
<dbReference type="SUPFAM" id="SSF53474">
    <property type="entry name" value="alpha/beta-Hydrolases"/>
    <property type="match status" value="1"/>
</dbReference>
<feature type="active site" description="Charge relay system" evidence="1">
    <location>
        <position position="214"/>
    </location>
</feature>
<evidence type="ECO:0000256" key="1">
    <source>
        <dbReference type="PIRSR" id="PIRSR017388-1"/>
    </source>
</evidence>
<organism evidence="3 4">
    <name type="scientific">Legionella wadsworthii</name>
    <dbReference type="NCBI Taxonomy" id="28088"/>
    <lineage>
        <taxon>Bacteria</taxon>
        <taxon>Pseudomonadati</taxon>
        <taxon>Pseudomonadota</taxon>
        <taxon>Gammaproteobacteria</taxon>
        <taxon>Legionellales</taxon>
        <taxon>Legionellaceae</taxon>
        <taxon>Legionella</taxon>
    </lineage>
</organism>
<dbReference type="Gene3D" id="3.40.50.1820">
    <property type="entry name" value="alpha/beta hydrolase"/>
    <property type="match status" value="1"/>
</dbReference>